<dbReference type="NCBIfam" id="NF005394">
    <property type="entry name" value="PRK06939.1"/>
    <property type="match status" value="1"/>
</dbReference>
<evidence type="ECO:0000256" key="4">
    <source>
        <dbReference type="ARBA" id="ARBA00011738"/>
    </source>
</evidence>
<dbReference type="InterPro" id="IPR015421">
    <property type="entry name" value="PyrdxlP-dep_Trfase_major"/>
</dbReference>
<evidence type="ECO:0000256" key="10">
    <source>
        <dbReference type="RuleBase" id="RU003693"/>
    </source>
</evidence>
<evidence type="ECO:0000256" key="8">
    <source>
        <dbReference type="ARBA" id="ARBA00023315"/>
    </source>
</evidence>
<evidence type="ECO:0000313" key="12">
    <source>
        <dbReference type="EMBL" id="MBM7701946.1"/>
    </source>
</evidence>
<evidence type="ECO:0000256" key="7">
    <source>
        <dbReference type="ARBA" id="ARBA00022898"/>
    </source>
</evidence>
<keyword evidence="6" id="KW-0093">Biotin biosynthesis</keyword>
<dbReference type="Gene3D" id="3.90.1150.10">
    <property type="entry name" value="Aspartate Aminotransferase, domain 1"/>
    <property type="match status" value="1"/>
</dbReference>
<dbReference type="InterPro" id="IPR004723">
    <property type="entry name" value="AONS_Archaea/Proteobacteria"/>
</dbReference>
<dbReference type="EMBL" id="JAFBFC010000001">
    <property type="protein sequence ID" value="MBM7701946.1"/>
    <property type="molecule type" value="Genomic_DNA"/>
</dbReference>
<keyword evidence="7 10" id="KW-0663">Pyridoxal phosphate</keyword>
<dbReference type="PANTHER" id="PTHR13693">
    <property type="entry name" value="CLASS II AMINOTRANSFERASE/8-AMINO-7-OXONONANOATE SYNTHASE"/>
    <property type="match status" value="1"/>
</dbReference>
<comment type="pathway">
    <text evidence="2 10">Cofactor biosynthesis; biotin biosynthesis.</text>
</comment>
<comment type="catalytic activity">
    <reaction evidence="9 10">
        <text>6-carboxyhexanoyl-[ACP] + L-alanine + H(+) = (8S)-8-amino-7-oxononanoate + holo-[ACP] + CO2</text>
        <dbReference type="Rhea" id="RHEA:42288"/>
        <dbReference type="Rhea" id="RHEA-COMP:9685"/>
        <dbReference type="Rhea" id="RHEA-COMP:9955"/>
        <dbReference type="ChEBI" id="CHEBI:15378"/>
        <dbReference type="ChEBI" id="CHEBI:16526"/>
        <dbReference type="ChEBI" id="CHEBI:57972"/>
        <dbReference type="ChEBI" id="CHEBI:64479"/>
        <dbReference type="ChEBI" id="CHEBI:78846"/>
        <dbReference type="ChEBI" id="CHEBI:149468"/>
        <dbReference type="EC" id="2.3.1.47"/>
    </reaction>
</comment>
<keyword evidence="8 12" id="KW-0012">Acyltransferase</keyword>
<dbReference type="InterPro" id="IPR015422">
    <property type="entry name" value="PyrdxlP-dep_Trfase_small"/>
</dbReference>
<dbReference type="GO" id="GO:0008890">
    <property type="term" value="F:glycine C-acetyltransferase activity"/>
    <property type="evidence" value="ECO:0007669"/>
    <property type="project" value="UniProtKB-EC"/>
</dbReference>
<name>A0ABS2QR68_9BACI</name>
<comment type="subunit">
    <text evidence="4 10">Homodimer.</text>
</comment>
<dbReference type="RefSeq" id="WP_205184000.1">
    <property type="nucleotide sequence ID" value="NZ_JAFBFC010000001.1"/>
</dbReference>
<evidence type="ECO:0000313" key="13">
    <source>
        <dbReference type="Proteomes" id="UP000809829"/>
    </source>
</evidence>
<evidence type="ECO:0000256" key="9">
    <source>
        <dbReference type="ARBA" id="ARBA00047715"/>
    </source>
</evidence>
<evidence type="ECO:0000256" key="3">
    <source>
        <dbReference type="ARBA" id="ARBA00010008"/>
    </source>
</evidence>
<accession>A0ABS2QR68</accession>
<dbReference type="Proteomes" id="UP000809829">
    <property type="component" value="Unassembled WGS sequence"/>
</dbReference>
<organism evidence="12 13">
    <name type="scientific">Priestia iocasae</name>
    <dbReference type="NCBI Taxonomy" id="2291674"/>
    <lineage>
        <taxon>Bacteria</taxon>
        <taxon>Bacillati</taxon>
        <taxon>Bacillota</taxon>
        <taxon>Bacilli</taxon>
        <taxon>Bacillales</taxon>
        <taxon>Bacillaceae</taxon>
        <taxon>Priestia</taxon>
    </lineage>
</organism>
<dbReference type="NCBIfam" id="TIGR00858">
    <property type="entry name" value="bioF"/>
    <property type="match status" value="1"/>
</dbReference>
<gene>
    <name evidence="12" type="ORF">JOC83_000772</name>
</gene>
<protein>
    <recommendedName>
        <fullName evidence="10">8-amino-7-ketopelargonate synthase</fullName>
        <ecNumber evidence="10">2.3.1.47</ecNumber>
    </recommendedName>
</protein>
<reference evidence="12 13" key="1">
    <citation type="submission" date="2021-01" db="EMBL/GenBank/DDBJ databases">
        <title>Genomic Encyclopedia of Type Strains, Phase IV (KMG-IV): sequencing the most valuable type-strain genomes for metagenomic binning, comparative biology and taxonomic classification.</title>
        <authorList>
            <person name="Goeker M."/>
        </authorList>
    </citation>
    <scope>NUCLEOTIDE SEQUENCE [LARGE SCALE GENOMIC DNA]</scope>
    <source>
        <strain evidence="12 13">DSM 104297</strain>
    </source>
</reference>
<proteinExistence type="inferred from homology"/>
<dbReference type="NCBIfam" id="TIGR01825">
    <property type="entry name" value="gly_Cac_T_rel"/>
    <property type="match status" value="1"/>
</dbReference>
<evidence type="ECO:0000259" key="11">
    <source>
        <dbReference type="Pfam" id="PF00155"/>
    </source>
</evidence>
<dbReference type="EC" id="2.3.1.47" evidence="10"/>
<dbReference type="InterPro" id="IPR015424">
    <property type="entry name" value="PyrdxlP-dep_Trfase"/>
</dbReference>
<dbReference type="Gene3D" id="3.40.640.10">
    <property type="entry name" value="Type I PLP-dependent aspartate aminotransferase-like (Major domain)"/>
    <property type="match status" value="1"/>
</dbReference>
<dbReference type="SUPFAM" id="SSF53383">
    <property type="entry name" value="PLP-dependent transferases"/>
    <property type="match status" value="1"/>
</dbReference>
<evidence type="ECO:0000256" key="6">
    <source>
        <dbReference type="ARBA" id="ARBA00022756"/>
    </source>
</evidence>
<dbReference type="InterPro" id="IPR010962">
    <property type="entry name" value="AONS_Archaea/Firmicutes"/>
</dbReference>
<dbReference type="InterPro" id="IPR050087">
    <property type="entry name" value="AON_synthase_class-II"/>
</dbReference>
<dbReference type="CDD" id="cd06454">
    <property type="entry name" value="KBL_like"/>
    <property type="match status" value="1"/>
</dbReference>
<evidence type="ECO:0000256" key="1">
    <source>
        <dbReference type="ARBA" id="ARBA00001933"/>
    </source>
</evidence>
<dbReference type="InterPro" id="IPR001917">
    <property type="entry name" value="Aminotrans_II_pyridoxalP_BS"/>
</dbReference>
<comment type="function">
    <text evidence="10">Catalyzes the decarboxylative condensation of pimeloyl-[acyl-carrier protein] and L-alanine to produce 8-amino-7-oxononanoate (AON), [acyl-carrier protein], and carbon dioxide.</text>
</comment>
<keyword evidence="5 10" id="KW-0808">Transferase</keyword>
<feature type="domain" description="Aminotransferase class I/classII large" evidence="11">
    <location>
        <begin position="40"/>
        <end position="379"/>
    </location>
</feature>
<dbReference type="InterPro" id="IPR004839">
    <property type="entry name" value="Aminotransferase_I/II_large"/>
</dbReference>
<dbReference type="PANTHER" id="PTHR13693:SF3">
    <property type="entry name" value="LD36009P"/>
    <property type="match status" value="1"/>
</dbReference>
<evidence type="ECO:0000256" key="5">
    <source>
        <dbReference type="ARBA" id="ARBA00022679"/>
    </source>
</evidence>
<keyword evidence="13" id="KW-1185">Reference proteome</keyword>
<sequence>MKGFEYLQEELDQMKEEGTFRTLVSIESEQGSKVVINGKEVIQLSSNNYLGLTTHPRLKQAALQAVNEYGAGTGSVRTIAGTFSMHDELEKKLAKFKHTEAALVFQSGFTTNQGVLSSILTNQDVVISDALNHASIIDGIRLTKAARKVYKHVDMNDLEKALQETQQYRKRIIVTDGVFSMDGNIAPLPQIVELAEKYDALVMVDDAHASGVLGENGRGTVNHFNLDGRVHIQVGTLSKAVGVLGGYIASTQTLIDYLIHKGRPFLFSTSHPPAVTAACIEAVDVLLEEPELIEKLWDNTEFFKEGLQKLGFQTGTSETPITPIFVGGESLAHQFSDKLLEYGVFAQGIAFPTVERGKARVRTIVTAQHSRDELEKALEIFEKAGKELGILR</sequence>
<dbReference type="Pfam" id="PF00155">
    <property type="entry name" value="Aminotran_1_2"/>
    <property type="match status" value="1"/>
</dbReference>
<evidence type="ECO:0000256" key="2">
    <source>
        <dbReference type="ARBA" id="ARBA00004746"/>
    </source>
</evidence>
<comment type="similarity">
    <text evidence="3 10">Belongs to the class-II pyridoxal-phosphate-dependent aminotransferase family. BioF subfamily.</text>
</comment>
<comment type="caution">
    <text evidence="12">The sequence shown here is derived from an EMBL/GenBank/DDBJ whole genome shotgun (WGS) entry which is preliminary data.</text>
</comment>
<dbReference type="PROSITE" id="PS00599">
    <property type="entry name" value="AA_TRANSFER_CLASS_2"/>
    <property type="match status" value="1"/>
</dbReference>
<comment type="cofactor">
    <cofactor evidence="1 10">
        <name>pyridoxal 5'-phosphate</name>
        <dbReference type="ChEBI" id="CHEBI:597326"/>
    </cofactor>
</comment>